<keyword evidence="2" id="KW-0560">Oxidoreductase</keyword>
<evidence type="ECO:0000256" key="2">
    <source>
        <dbReference type="ARBA" id="ARBA00023002"/>
    </source>
</evidence>
<sequence>MRRFGLIGQKLGHSFSKRYFTEKFETEGIANARYELYELPEITAFPALLAREPELVGLNVTVPYKEAVIPYLDALDESAAQIGAVNTICVSGGKLKGYNTDFIGFRDTLQQFYPIEELSKALVLGTGGAAKAVWAALSSLGIGYTCVSRNPSENELAYAAITPEVLQAYPLIINTTPLGMAPDIERAPAIPYEALTEGHFLYDLVYNPEETLFLSKGRVAGARTINGMPMLYAQAEASWEIWNNERLF</sequence>
<dbReference type="PANTHER" id="PTHR21089:SF1">
    <property type="entry name" value="BIFUNCTIONAL 3-DEHYDROQUINATE DEHYDRATASE_SHIKIMATE DEHYDROGENASE, CHLOROPLASTIC"/>
    <property type="match status" value="1"/>
</dbReference>
<gene>
    <name evidence="5" type="ORF">H9Q13_12475</name>
</gene>
<evidence type="ECO:0000256" key="3">
    <source>
        <dbReference type="ARBA" id="ARBA00023141"/>
    </source>
</evidence>
<dbReference type="SUPFAM" id="SSF53223">
    <property type="entry name" value="Aminoacid dehydrogenase-like, N-terminal domain"/>
    <property type="match status" value="1"/>
</dbReference>
<dbReference type="EMBL" id="JACXAJ010000006">
    <property type="protein sequence ID" value="MBD1397984.1"/>
    <property type="molecule type" value="Genomic_DNA"/>
</dbReference>
<proteinExistence type="predicted"/>
<dbReference type="Pfam" id="PF08501">
    <property type="entry name" value="Shikimate_dh_N"/>
    <property type="match status" value="1"/>
</dbReference>
<protein>
    <submittedName>
        <fullName evidence="5">Shikimate dehydrogenase</fullName>
    </submittedName>
</protein>
<dbReference type="Gene3D" id="3.40.50.720">
    <property type="entry name" value="NAD(P)-binding Rossmann-like Domain"/>
    <property type="match status" value="1"/>
</dbReference>
<dbReference type="PANTHER" id="PTHR21089">
    <property type="entry name" value="SHIKIMATE DEHYDROGENASE"/>
    <property type="match status" value="1"/>
</dbReference>
<keyword evidence="3" id="KW-0028">Amino-acid biosynthesis</keyword>
<evidence type="ECO:0000256" key="1">
    <source>
        <dbReference type="ARBA" id="ARBA00004871"/>
    </source>
</evidence>
<name>A0ABR7XI56_9BACT</name>
<dbReference type="SUPFAM" id="SSF51735">
    <property type="entry name" value="NAD(P)-binding Rossmann-fold domains"/>
    <property type="match status" value="1"/>
</dbReference>
<dbReference type="InterPro" id="IPR046346">
    <property type="entry name" value="Aminoacid_DH-like_N_sf"/>
</dbReference>
<dbReference type="Proteomes" id="UP000625551">
    <property type="component" value="Unassembled WGS sequence"/>
</dbReference>
<evidence type="ECO:0000313" key="5">
    <source>
        <dbReference type="EMBL" id="MBD1397984.1"/>
    </source>
</evidence>
<accession>A0ABR7XI56</accession>
<dbReference type="InterPro" id="IPR036291">
    <property type="entry name" value="NAD(P)-bd_dom_sf"/>
</dbReference>
<dbReference type="Gene3D" id="3.40.50.10860">
    <property type="entry name" value="Leucine Dehydrogenase, chain A, domain 1"/>
    <property type="match status" value="1"/>
</dbReference>
<comment type="pathway">
    <text evidence="1">Metabolic intermediate biosynthesis; chorismate biosynthesis; chorismate from D-erythrose 4-phosphate and phosphoenolpyruvate: step 4/7.</text>
</comment>
<organism evidence="5 6">
    <name type="scientific">Pontibacter aquaedesilientis</name>
    <dbReference type="NCBI Taxonomy" id="2766980"/>
    <lineage>
        <taxon>Bacteria</taxon>
        <taxon>Pseudomonadati</taxon>
        <taxon>Bacteroidota</taxon>
        <taxon>Cytophagia</taxon>
        <taxon>Cytophagales</taxon>
        <taxon>Hymenobacteraceae</taxon>
        <taxon>Pontibacter</taxon>
    </lineage>
</organism>
<evidence type="ECO:0000313" key="6">
    <source>
        <dbReference type="Proteomes" id="UP000625551"/>
    </source>
</evidence>
<dbReference type="InterPro" id="IPR022893">
    <property type="entry name" value="Shikimate_DH_fam"/>
</dbReference>
<feature type="domain" description="Shikimate dehydrogenase substrate binding N-terminal" evidence="4">
    <location>
        <begin position="6"/>
        <end position="88"/>
    </location>
</feature>
<keyword evidence="6" id="KW-1185">Reference proteome</keyword>
<evidence type="ECO:0000259" key="4">
    <source>
        <dbReference type="Pfam" id="PF08501"/>
    </source>
</evidence>
<dbReference type="CDD" id="cd01065">
    <property type="entry name" value="NAD_bind_Shikimate_DH"/>
    <property type="match status" value="1"/>
</dbReference>
<reference evidence="5 6" key="1">
    <citation type="submission" date="2020-09" db="EMBL/GenBank/DDBJ databases">
        <title>Genome sequencing and assembly of Pontibacter sp.</title>
        <authorList>
            <person name="Chhetri G."/>
        </authorList>
    </citation>
    <scope>NUCLEOTIDE SEQUENCE [LARGE SCALE GENOMIC DNA]</scope>
    <source>
        <strain evidence="5 6">JH31</strain>
    </source>
</reference>
<dbReference type="InterPro" id="IPR013708">
    <property type="entry name" value="Shikimate_DH-bd_N"/>
</dbReference>
<comment type="caution">
    <text evidence="5">The sequence shown here is derived from an EMBL/GenBank/DDBJ whole genome shotgun (WGS) entry which is preliminary data.</text>
</comment>
<keyword evidence="3" id="KW-0057">Aromatic amino acid biosynthesis</keyword>
<dbReference type="RefSeq" id="WP_191184140.1">
    <property type="nucleotide sequence ID" value="NZ_JACXAJ010000006.1"/>
</dbReference>